<dbReference type="AlphaFoldDB" id="A0A915KKE8"/>
<dbReference type="Pfam" id="PF01683">
    <property type="entry name" value="EB"/>
    <property type="match status" value="1"/>
</dbReference>
<name>A0A915KKE8_ROMCU</name>
<feature type="domain" description="EB" evidence="1">
    <location>
        <begin position="4"/>
        <end position="39"/>
    </location>
</feature>
<keyword evidence="2" id="KW-1185">Reference proteome</keyword>
<dbReference type="WBParaSite" id="nRc.2.0.1.t38492-RA">
    <property type="protein sequence ID" value="nRc.2.0.1.t38492-RA"/>
    <property type="gene ID" value="nRc.2.0.1.g38492"/>
</dbReference>
<organism evidence="2 3">
    <name type="scientific">Romanomermis culicivorax</name>
    <name type="common">Nematode worm</name>
    <dbReference type="NCBI Taxonomy" id="13658"/>
    <lineage>
        <taxon>Eukaryota</taxon>
        <taxon>Metazoa</taxon>
        <taxon>Ecdysozoa</taxon>
        <taxon>Nematoda</taxon>
        <taxon>Enoplea</taxon>
        <taxon>Dorylaimia</taxon>
        <taxon>Mermithida</taxon>
        <taxon>Mermithoidea</taxon>
        <taxon>Mermithidae</taxon>
        <taxon>Romanomermis</taxon>
    </lineage>
</organism>
<protein>
    <submittedName>
        <fullName evidence="3">EB domain-containing protein</fullName>
    </submittedName>
</protein>
<reference evidence="3" key="1">
    <citation type="submission" date="2022-11" db="UniProtKB">
        <authorList>
            <consortium name="WormBaseParasite"/>
        </authorList>
    </citation>
    <scope>IDENTIFICATION</scope>
</reference>
<accession>A0A915KKE8</accession>
<dbReference type="Proteomes" id="UP000887565">
    <property type="component" value="Unplaced"/>
</dbReference>
<evidence type="ECO:0000313" key="2">
    <source>
        <dbReference type="Proteomes" id="UP000887565"/>
    </source>
</evidence>
<proteinExistence type="predicted"/>
<dbReference type="InterPro" id="IPR006149">
    <property type="entry name" value="EB_dom"/>
</dbReference>
<evidence type="ECO:0000259" key="1">
    <source>
        <dbReference type="Pfam" id="PF01683"/>
    </source>
</evidence>
<sequence length="157" mass="17608">MFRVPFGGDCRYDEHCKAAYSACVKIRCTCREGFVEMADRGICGTSKGAKARKNKQHSTALTLVGQMPTTTDQFLTCTAPKSGVYTSTECTDNEFCYFHTNKIYQSKFYQGRCCPKLNQTSLVNFAVGPMTVPIKQGCEFCNYQEECSENFGWSNVL</sequence>
<evidence type="ECO:0000313" key="3">
    <source>
        <dbReference type="WBParaSite" id="nRc.2.0.1.t38492-RA"/>
    </source>
</evidence>